<accession>A0ABV7PSB5</accession>
<dbReference type="Proteomes" id="UP001595712">
    <property type="component" value="Unassembled WGS sequence"/>
</dbReference>
<organism evidence="1 2">
    <name type="scientific">Glycomyces rhizosphaerae</name>
    <dbReference type="NCBI Taxonomy" id="2054422"/>
    <lineage>
        <taxon>Bacteria</taxon>
        <taxon>Bacillati</taxon>
        <taxon>Actinomycetota</taxon>
        <taxon>Actinomycetes</taxon>
        <taxon>Glycomycetales</taxon>
        <taxon>Glycomycetaceae</taxon>
        <taxon>Glycomyces</taxon>
    </lineage>
</organism>
<evidence type="ECO:0000313" key="2">
    <source>
        <dbReference type="Proteomes" id="UP001595712"/>
    </source>
</evidence>
<evidence type="ECO:0000313" key="1">
    <source>
        <dbReference type="EMBL" id="MFC3490891.1"/>
    </source>
</evidence>
<keyword evidence="2" id="KW-1185">Reference proteome</keyword>
<protein>
    <submittedName>
        <fullName evidence="1">Uncharacterized protein</fullName>
    </submittedName>
</protein>
<name>A0ABV7PSB5_9ACTN</name>
<dbReference type="RefSeq" id="WP_387968803.1">
    <property type="nucleotide sequence ID" value="NZ_JBHRWO010000001.1"/>
</dbReference>
<dbReference type="EMBL" id="JBHRWO010000001">
    <property type="protein sequence ID" value="MFC3490891.1"/>
    <property type="molecule type" value="Genomic_DNA"/>
</dbReference>
<gene>
    <name evidence="1" type="ORF">ACFO8M_00070</name>
</gene>
<sequence length="114" mass="12033">MRSPYTLDNPPPDEPPSEVLVPSLWRVQARWWKRHTPALDQLSAKHPVCGHCGQSWPCHSWACWDGQLGQAVGGSITAAPILPSPVPEAPALTAPVHTIGATVSGMVAAAAAKS</sequence>
<comment type="caution">
    <text evidence="1">The sequence shown here is derived from an EMBL/GenBank/DDBJ whole genome shotgun (WGS) entry which is preliminary data.</text>
</comment>
<reference evidence="2" key="1">
    <citation type="journal article" date="2019" name="Int. J. Syst. Evol. Microbiol.">
        <title>The Global Catalogue of Microorganisms (GCM) 10K type strain sequencing project: providing services to taxonomists for standard genome sequencing and annotation.</title>
        <authorList>
            <consortium name="The Broad Institute Genomics Platform"/>
            <consortium name="The Broad Institute Genome Sequencing Center for Infectious Disease"/>
            <person name="Wu L."/>
            <person name="Ma J."/>
        </authorList>
    </citation>
    <scope>NUCLEOTIDE SEQUENCE [LARGE SCALE GENOMIC DNA]</scope>
    <source>
        <strain evidence="2">CGMCC 4.7396</strain>
    </source>
</reference>
<proteinExistence type="predicted"/>